<dbReference type="Proteomes" id="UP000191039">
    <property type="component" value="Unassembled WGS sequence"/>
</dbReference>
<comment type="caution">
    <text evidence="1">The sequence shown here is derived from an EMBL/GenBank/DDBJ whole genome shotgun (WGS) entry which is preliminary data.</text>
</comment>
<organism evidence="1 2">
    <name type="scientific">Mycolicibacterium diernhoferi</name>
    <dbReference type="NCBI Taxonomy" id="1801"/>
    <lineage>
        <taxon>Bacteria</taxon>
        <taxon>Bacillati</taxon>
        <taxon>Actinomycetota</taxon>
        <taxon>Actinomycetes</taxon>
        <taxon>Mycobacteriales</taxon>
        <taxon>Mycobacteriaceae</taxon>
        <taxon>Mycolicibacterium</taxon>
    </lineage>
</organism>
<proteinExistence type="predicted"/>
<evidence type="ECO:0000313" key="1">
    <source>
        <dbReference type="EMBL" id="OPE54517.1"/>
    </source>
</evidence>
<protein>
    <submittedName>
        <fullName evidence="1">Uncharacterized protein</fullName>
    </submittedName>
</protein>
<dbReference type="AlphaFoldDB" id="A0A1T3WJN9"/>
<reference evidence="1 2" key="1">
    <citation type="submission" date="2016-09" db="EMBL/GenBank/DDBJ databases">
        <title>genome sequences of unsequenced Mycobacteria.</title>
        <authorList>
            <person name="Greninger A.L."/>
            <person name="Jerome K.R."/>
            <person name="Mcnair B."/>
            <person name="Wallis C."/>
            <person name="Fang F."/>
        </authorList>
    </citation>
    <scope>NUCLEOTIDE SEQUENCE [LARGE SCALE GENOMIC DNA]</scope>
    <source>
        <strain evidence="1 2">BM1</strain>
    </source>
</reference>
<name>A0A1T3WJN9_9MYCO</name>
<gene>
    <name evidence="1" type="ORF">BV510_09865</name>
</gene>
<dbReference type="EMBL" id="MIJD01000081">
    <property type="protein sequence ID" value="OPE54517.1"/>
    <property type="molecule type" value="Genomic_DNA"/>
</dbReference>
<sequence>MGAPGVVVDAGGPAHFGEPVVGAAAQGQGGGVGESAVVPAGFGVMGLALTRGFGAAGPGAAAVAVVEQ</sequence>
<accession>A0A1T3WJN9</accession>
<evidence type="ECO:0000313" key="2">
    <source>
        <dbReference type="Proteomes" id="UP000191039"/>
    </source>
</evidence>